<feature type="region of interest" description="Disordered" evidence="1">
    <location>
        <begin position="178"/>
        <end position="232"/>
    </location>
</feature>
<feature type="compositionally biased region" description="Acidic residues" evidence="1">
    <location>
        <begin position="196"/>
        <end position="206"/>
    </location>
</feature>
<protein>
    <submittedName>
        <fullName evidence="2">Uncharacterized protein</fullName>
    </submittedName>
</protein>
<sequence length="232" mass="25256">MPDLGDSKWASNPTNNAPSQSPGSSNNGQAGDDKHVSVPPFGFSAPCVPASKSPTSRTTMKPPSRAEVAGKAAGKRMDEFQRGSHTFSKAFLYQKYGQQNTQVAPLIADPSRRQTPVDQARLHALFRRWVPRADEFYNMQPTLGFSDEEIKAIQDEIVSYRVQSAIAAGTNRTYVAPWEQSGKTSGGRDMSSKDTDEMDVDGDDPFDLGLVSSPKRKEKGKGKVGDAMDLLD</sequence>
<evidence type="ECO:0000313" key="3">
    <source>
        <dbReference type="Proteomes" id="UP001521222"/>
    </source>
</evidence>
<feature type="compositionally biased region" description="Polar residues" evidence="1">
    <location>
        <begin position="9"/>
        <end position="29"/>
    </location>
</feature>
<evidence type="ECO:0000313" key="2">
    <source>
        <dbReference type="EMBL" id="KAL1604676.1"/>
    </source>
</evidence>
<name>A0ABR3RJP2_9PLEO</name>
<accession>A0ABR3RJP2</accession>
<keyword evidence="3" id="KW-1185">Reference proteome</keyword>
<dbReference type="EMBL" id="JAKIXB020000010">
    <property type="protein sequence ID" value="KAL1604676.1"/>
    <property type="molecule type" value="Genomic_DNA"/>
</dbReference>
<gene>
    <name evidence="2" type="ORF">SLS59_003871</name>
</gene>
<organism evidence="2 3">
    <name type="scientific">Nothophoma quercina</name>
    <dbReference type="NCBI Taxonomy" id="749835"/>
    <lineage>
        <taxon>Eukaryota</taxon>
        <taxon>Fungi</taxon>
        <taxon>Dikarya</taxon>
        <taxon>Ascomycota</taxon>
        <taxon>Pezizomycotina</taxon>
        <taxon>Dothideomycetes</taxon>
        <taxon>Pleosporomycetidae</taxon>
        <taxon>Pleosporales</taxon>
        <taxon>Pleosporineae</taxon>
        <taxon>Didymellaceae</taxon>
        <taxon>Nothophoma</taxon>
    </lineage>
</organism>
<comment type="caution">
    <text evidence="2">The sequence shown here is derived from an EMBL/GenBank/DDBJ whole genome shotgun (WGS) entry which is preliminary data.</text>
</comment>
<feature type="region of interest" description="Disordered" evidence="1">
    <location>
        <begin position="1"/>
        <end position="71"/>
    </location>
</feature>
<proteinExistence type="predicted"/>
<dbReference type="Proteomes" id="UP001521222">
    <property type="component" value="Unassembled WGS sequence"/>
</dbReference>
<reference evidence="2 3" key="1">
    <citation type="submission" date="2024-02" db="EMBL/GenBank/DDBJ databases">
        <title>De novo assembly and annotation of 12 fungi associated with fruit tree decline syndrome in Ontario, Canada.</title>
        <authorList>
            <person name="Sulman M."/>
            <person name="Ellouze W."/>
            <person name="Ilyukhin E."/>
        </authorList>
    </citation>
    <scope>NUCLEOTIDE SEQUENCE [LARGE SCALE GENOMIC DNA]</scope>
    <source>
        <strain evidence="2 3">M97-236</strain>
    </source>
</reference>
<evidence type="ECO:0000256" key="1">
    <source>
        <dbReference type="SAM" id="MobiDB-lite"/>
    </source>
</evidence>
<feature type="compositionally biased region" description="Polar residues" evidence="1">
    <location>
        <begin position="52"/>
        <end position="61"/>
    </location>
</feature>